<dbReference type="OrthoDB" id="4529062at2"/>
<feature type="transmembrane region" description="Helical" evidence="7">
    <location>
        <begin position="215"/>
        <end position="236"/>
    </location>
</feature>
<comment type="subcellular location">
    <subcellularLocation>
        <location evidence="1">Cell membrane</location>
        <topology evidence="1">Multi-pass membrane protein</topology>
    </subcellularLocation>
</comment>
<accession>A0A2T4Z0L4</accession>
<evidence type="ECO:0000259" key="8">
    <source>
        <dbReference type="Pfam" id="PF00892"/>
    </source>
</evidence>
<dbReference type="PANTHER" id="PTHR32322:SF18">
    <property type="entry name" value="S-ADENOSYLMETHIONINE_S-ADENOSYLHOMOCYSTEINE TRANSPORTER"/>
    <property type="match status" value="1"/>
</dbReference>
<feature type="transmembrane region" description="Helical" evidence="7">
    <location>
        <begin position="7"/>
        <end position="30"/>
    </location>
</feature>
<feature type="transmembrane region" description="Helical" evidence="7">
    <location>
        <begin position="129"/>
        <end position="145"/>
    </location>
</feature>
<dbReference type="PANTHER" id="PTHR32322">
    <property type="entry name" value="INNER MEMBRANE TRANSPORTER"/>
    <property type="match status" value="1"/>
</dbReference>
<evidence type="ECO:0000313" key="10">
    <source>
        <dbReference type="Proteomes" id="UP000241639"/>
    </source>
</evidence>
<feature type="transmembrane region" description="Helical" evidence="7">
    <location>
        <begin position="36"/>
        <end position="56"/>
    </location>
</feature>
<feature type="domain" description="EamA" evidence="8">
    <location>
        <begin position="151"/>
        <end position="288"/>
    </location>
</feature>
<feature type="transmembrane region" description="Helical" evidence="7">
    <location>
        <begin position="248"/>
        <end position="267"/>
    </location>
</feature>
<keyword evidence="4 7" id="KW-0812">Transmembrane</keyword>
<feature type="domain" description="EamA" evidence="8">
    <location>
        <begin position="14"/>
        <end position="140"/>
    </location>
</feature>
<feature type="transmembrane region" description="Helical" evidence="7">
    <location>
        <begin position="183"/>
        <end position="203"/>
    </location>
</feature>
<reference evidence="9 10" key="1">
    <citation type="submission" date="2018-04" db="EMBL/GenBank/DDBJ databases">
        <title>Genomic Encyclopedia of Archaeal and Bacterial Type Strains, Phase II (KMG-II): from individual species to whole genera.</title>
        <authorList>
            <person name="Goeker M."/>
        </authorList>
    </citation>
    <scope>NUCLEOTIDE SEQUENCE [LARGE SCALE GENOMIC DNA]</scope>
    <source>
        <strain evidence="9 10">DSM 45169</strain>
    </source>
</reference>
<dbReference type="GO" id="GO:0005886">
    <property type="term" value="C:plasma membrane"/>
    <property type="evidence" value="ECO:0007669"/>
    <property type="project" value="UniProtKB-SubCell"/>
</dbReference>
<evidence type="ECO:0000256" key="2">
    <source>
        <dbReference type="ARBA" id="ARBA00007362"/>
    </source>
</evidence>
<dbReference type="SUPFAM" id="SSF103481">
    <property type="entry name" value="Multidrug resistance efflux transporter EmrE"/>
    <property type="match status" value="2"/>
</dbReference>
<evidence type="ECO:0000256" key="3">
    <source>
        <dbReference type="ARBA" id="ARBA00022475"/>
    </source>
</evidence>
<dbReference type="AlphaFoldDB" id="A0A2T4Z0L4"/>
<sequence>MKHNTIGLYSIMTFNMMIWGLNAVALKILVTHFPAVTMQGVRIFLAGLVLLLYIVIKRTWKPLTKRDWGWTIGIILTGVVGHHLFLAWGLTITTASNAALILSLVPLMTAFLSFLFLREHITPARMGGILLGLIGVILVVLRGGTGLSTSMWGDLLIGGAMIFQACSFILIKKATDTIDAKQLTTIMFLAGATLIFLIGLFISPDGVSIMLEGPLWVWAVLIVSGVVATAWGHAMYNATIHQLGPGQTAVFINLTPFFALVGSALFLGEAIQWVQIAGFALIIVGVFLGTGAWGEGERMKARTVHRETGIH</sequence>
<evidence type="ECO:0000256" key="5">
    <source>
        <dbReference type="ARBA" id="ARBA00022989"/>
    </source>
</evidence>
<dbReference type="EMBL" id="PZZP01000004">
    <property type="protein sequence ID" value="PTM53265.1"/>
    <property type="molecule type" value="Genomic_DNA"/>
</dbReference>
<keyword evidence="6 7" id="KW-0472">Membrane</keyword>
<evidence type="ECO:0000256" key="4">
    <source>
        <dbReference type="ARBA" id="ARBA00022692"/>
    </source>
</evidence>
<dbReference type="InterPro" id="IPR037185">
    <property type="entry name" value="EmrE-like"/>
</dbReference>
<feature type="transmembrane region" description="Helical" evidence="7">
    <location>
        <begin position="151"/>
        <end position="171"/>
    </location>
</feature>
<feature type="transmembrane region" description="Helical" evidence="7">
    <location>
        <begin position="98"/>
        <end position="117"/>
    </location>
</feature>
<name>A0A2T4Z0L4_9BACL</name>
<protein>
    <submittedName>
        <fullName evidence="9">EamA domain-containing membrane protein RarD</fullName>
    </submittedName>
</protein>
<dbReference type="Pfam" id="PF00892">
    <property type="entry name" value="EamA"/>
    <property type="match status" value="2"/>
</dbReference>
<dbReference type="InterPro" id="IPR000620">
    <property type="entry name" value="EamA_dom"/>
</dbReference>
<evidence type="ECO:0000256" key="6">
    <source>
        <dbReference type="ARBA" id="ARBA00023136"/>
    </source>
</evidence>
<organism evidence="9 10">
    <name type="scientific">Desmospora activa DSM 45169</name>
    <dbReference type="NCBI Taxonomy" id="1121389"/>
    <lineage>
        <taxon>Bacteria</taxon>
        <taxon>Bacillati</taxon>
        <taxon>Bacillota</taxon>
        <taxon>Bacilli</taxon>
        <taxon>Bacillales</taxon>
        <taxon>Thermoactinomycetaceae</taxon>
        <taxon>Desmospora</taxon>
    </lineage>
</organism>
<gene>
    <name evidence="9" type="ORF">C8J48_3589</name>
</gene>
<dbReference type="InterPro" id="IPR050638">
    <property type="entry name" value="AA-Vitamin_Transporters"/>
</dbReference>
<keyword evidence="3" id="KW-1003">Cell membrane</keyword>
<feature type="transmembrane region" description="Helical" evidence="7">
    <location>
        <begin position="68"/>
        <end position="92"/>
    </location>
</feature>
<dbReference type="Proteomes" id="UP000241639">
    <property type="component" value="Unassembled WGS sequence"/>
</dbReference>
<evidence type="ECO:0000313" key="9">
    <source>
        <dbReference type="EMBL" id="PTM53265.1"/>
    </source>
</evidence>
<comment type="similarity">
    <text evidence="2">Belongs to the EamA transporter family.</text>
</comment>
<keyword evidence="5 7" id="KW-1133">Transmembrane helix</keyword>
<comment type="caution">
    <text evidence="9">The sequence shown here is derived from an EMBL/GenBank/DDBJ whole genome shotgun (WGS) entry which is preliminary data.</text>
</comment>
<evidence type="ECO:0000256" key="1">
    <source>
        <dbReference type="ARBA" id="ARBA00004651"/>
    </source>
</evidence>
<evidence type="ECO:0000256" key="7">
    <source>
        <dbReference type="SAM" id="Phobius"/>
    </source>
</evidence>
<proteinExistence type="inferred from homology"/>
<feature type="transmembrane region" description="Helical" evidence="7">
    <location>
        <begin position="273"/>
        <end position="293"/>
    </location>
</feature>
<dbReference type="RefSeq" id="WP_107728556.1">
    <property type="nucleotide sequence ID" value="NZ_PZZP01000004.1"/>
</dbReference>
<keyword evidence="10" id="KW-1185">Reference proteome</keyword>